<keyword evidence="2" id="KW-1185">Reference proteome</keyword>
<reference evidence="1 2" key="1">
    <citation type="journal article" date="2017" name="Gigascience">
        <title>Genome sequence of the small brown planthopper, Laodelphax striatellus.</title>
        <authorList>
            <person name="Zhu J."/>
            <person name="Jiang F."/>
            <person name="Wang X."/>
            <person name="Yang P."/>
            <person name="Bao Y."/>
            <person name="Zhao W."/>
            <person name="Wang W."/>
            <person name="Lu H."/>
            <person name="Wang Q."/>
            <person name="Cui N."/>
            <person name="Li J."/>
            <person name="Chen X."/>
            <person name="Luo L."/>
            <person name="Yu J."/>
            <person name="Kang L."/>
            <person name="Cui F."/>
        </authorList>
    </citation>
    <scope>NUCLEOTIDE SEQUENCE [LARGE SCALE GENOMIC DNA]</scope>
    <source>
        <strain evidence="1">Lst14</strain>
    </source>
</reference>
<dbReference type="InParanoid" id="A0A482X0I5"/>
<name>A0A482X0I5_LAOST</name>
<evidence type="ECO:0000313" key="2">
    <source>
        <dbReference type="Proteomes" id="UP000291343"/>
    </source>
</evidence>
<accession>A0A482X0I5</accession>
<organism evidence="1 2">
    <name type="scientific">Laodelphax striatellus</name>
    <name type="common">Small brown planthopper</name>
    <name type="synonym">Delphax striatella</name>
    <dbReference type="NCBI Taxonomy" id="195883"/>
    <lineage>
        <taxon>Eukaryota</taxon>
        <taxon>Metazoa</taxon>
        <taxon>Ecdysozoa</taxon>
        <taxon>Arthropoda</taxon>
        <taxon>Hexapoda</taxon>
        <taxon>Insecta</taxon>
        <taxon>Pterygota</taxon>
        <taxon>Neoptera</taxon>
        <taxon>Paraneoptera</taxon>
        <taxon>Hemiptera</taxon>
        <taxon>Auchenorrhyncha</taxon>
        <taxon>Fulgoroidea</taxon>
        <taxon>Delphacidae</taxon>
        <taxon>Criomorphinae</taxon>
        <taxon>Laodelphax</taxon>
    </lineage>
</organism>
<dbReference type="EMBL" id="QKKF02019844">
    <property type="protein sequence ID" value="RZF39314.1"/>
    <property type="molecule type" value="Genomic_DNA"/>
</dbReference>
<sequence length="177" mass="19860">MIVSTVDKRREDIEEDRVSAKKNAKFGDFSLLIQINNEKKNINTGKDKVDKRLEGYQDNIKFCQPHSYLKVPTPEFDELQAQHLKSNLIPAEEMVQPNNTSQPCIFCTEYASTRMIDPCGHWMGCIEMPITRSMARRAREAACPYLPQVAPAHADPQAAILLAALAAILLPPPLLLS</sequence>
<dbReference type="Proteomes" id="UP000291343">
    <property type="component" value="Unassembled WGS sequence"/>
</dbReference>
<protein>
    <submittedName>
        <fullName evidence="1">Uncharacterized protein</fullName>
    </submittedName>
</protein>
<gene>
    <name evidence="1" type="ORF">LSTR_LSTR000835</name>
</gene>
<dbReference type="AlphaFoldDB" id="A0A482X0I5"/>
<evidence type="ECO:0000313" key="1">
    <source>
        <dbReference type="EMBL" id="RZF39314.1"/>
    </source>
</evidence>
<comment type="caution">
    <text evidence="1">The sequence shown here is derived from an EMBL/GenBank/DDBJ whole genome shotgun (WGS) entry which is preliminary data.</text>
</comment>
<proteinExistence type="predicted"/>